<protein>
    <submittedName>
        <fullName evidence="2">Ferredoxin</fullName>
    </submittedName>
</protein>
<evidence type="ECO:0000313" key="2">
    <source>
        <dbReference type="EMBL" id="AOS84192.1"/>
    </source>
</evidence>
<gene>
    <name evidence="2" type="ORF">BIU88_08645</name>
</gene>
<accession>A0A1D8CZ67</accession>
<dbReference type="Pfam" id="PF14229">
    <property type="entry name" value="DUF4332"/>
    <property type="match status" value="1"/>
</dbReference>
<dbReference type="AlphaFoldDB" id="A0A1D8CZ67"/>
<reference evidence="2" key="1">
    <citation type="submission" date="2016-09" db="EMBL/GenBank/DDBJ databases">
        <title>Genome sequence of Chlorobaculum limnaeum.</title>
        <authorList>
            <person name="Liu Z."/>
            <person name="Tank M."/>
            <person name="Bryant D.A."/>
        </authorList>
    </citation>
    <scope>NUCLEOTIDE SEQUENCE [LARGE SCALE GENOMIC DNA]</scope>
    <source>
        <strain evidence="2">DSM 1677</strain>
    </source>
</reference>
<dbReference type="OrthoDB" id="9794786at2"/>
<evidence type="ECO:0000313" key="3">
    <source>
        <dbReference type="Proteomes" id="UP000095185"/>
    </source>
</evidence>
<organism evidence="2 3">
    <name type="scientific">Chlorobaculum limnaeum</name>
    <dbReference type="NCBI Taxonomy" id="274537"/>
    <lineage>
        <taxon>Bacteria</taxon>
        <taxon>Pseudomonadati</taxon>
        <taxon>Chlorobiota</taxon>
        <taxon>Chlorobiia</taxon>
        <taxon>Chlorobiales</taxon>
        <taxon>Chlorobiaceae</taxon>
        <taxon>Chlorobaculum</taxon>
    </lineage>
</organism>
<sequence>MSRIAGIEGIDEVHVEKLHGMGITTVEVLLEKGASPAGRKAIADATGMSHALVLRLVNPADLFRIKGIGKEYADLLEASGVDSVPELAQRRAENLHCKMSDVNTSKNLVKRLPTESEVEEWIAQAKSLPKVVTH</sequence>
<evidence type="ECO:0000259" key="1">
    <source>
        <dbReference type="Pfam" id="PF14229"/>
    </source>
</evidence>
<dbReference type="Proteomes" id="UP000095185">
    <property type="component" value="Chromosome"/>
</dbReference>
<dbReference type="RefSeq" id="WP_069810387.1">
    <property type="nucleotide sequence ID" value="NZ_CP017305.1"/>
</dbReference>
<keyword evidence="3" id="KW-1185">Reference proteome</keyword>
<proteinExistence type="predicted"/>
<dbReference type="KEGG" id="clz:BIU88_08645"/>
<dbReference type="InterPro" id="IPR025567">
    <property type="entry name" value="DUF4332"/>
</dbReference>
<dbReference type="Gene3D" id="1.10.150.20">
    <property type="entry name" value="5' to 3' exonuclease, C-terminal subdomain"/>
    <property type="match status" value="2"/>
</dbReference>
<feature type="domain" description="DUF4332" evidence="1">
    <location>
        <begin position="8"/>
        <end position="128"/>
    </location>
</feature>
<name>A0A1D8CZ67_CHLLM</name>
<dbReference type="EMBL" id="CP017305">
    <property type="protein sequence ID" value="AOS84192.1"/>
    <property type="molecule type" value="Genomic_DNA"/>
</dbReference>